<dbReference type="Proteomes" id="UP000657918">
    <property type="component" value="Unassembled WGS sequence"/>
</dbReference>
<protein>
    <submittedName>
        <fullName evidence="1">Uncharacterized protein</fullName>
    </submittedName>
</protein>
<dbReference type="EMBL" id="JADGMS010000015">
    <property type="protein sequence ID" value="KAF9667539.1"/>
    <property type="molecule type" value="Genomic_DNA"/>
</dbReference>
<sequence>MSKVWFELTMSKKGQISPQSATLHLFHSNLLATLLPRRSKLFFPMGSGSMDVVTPVAAPCPSGHPSSNVAKSFFTNQCEILRCGYSEKEALIEDTIFSPYRFNASFVCRSQETVFDHDCVWLVLMTGVLSPSETASYELLMMNKSLSKSNTNKNVIDSSSIASNDYELLGINLYTLSTNTIP</sequence>
<reference evidence="1 2" key="1">
    <citation type="submission" date="2020-10" db="EMBL/GenBank/DDBJ databases">
        <title>Plant Genome Project.</title>
        <authorList>
            <person name="Zhang R.-G."/>
        </authorList>
    </citation>
    <scope>NUCLEOTIDE SEQUENCE [LARGE SCALE GENOMIC DNA]</scope>
    <source>
        <strain evidence="1">FAFU-HL-1</strain>
        <tissue evidence="1">Leaf</tissue>
    </source>
</reference>
<evidence type="ECO:0000313" key="2">
    <source>
        <dbReference type="Proteomes" id="UP000657918"/>
    </source>
</evidence>
<evidence type="ECO:0000313" key="1">
    <source>
        <dbReference type="EMBL" id="KAF9667539.1"/>
    </source>
</evidence>
<keyword evidence="2" id="KW-1185">Reference proteome</keyword>
<accession>A0A835JFF7</accession>
<gene>
    <name evidence="1" type="ORF">SADUNF_Sadunf15G0033700</name>
</gene>
<organism evidence="1 2">
    <name type="scientific">Salix dunnii</name>
    <dbReference type="NCBI Taxonomy" id="1413687"/>
    <lineage>
        <taxon>Eukaryota</taxon>
        <taxon>Viridiplantae</taxon>
        <taxon>Streptophyta</taxon>
        <taxon>Embryophyta</taxon>
        <taxon>Tracheophyta</taxon>
        <taxon>Spermatophyta</taxon>
        <taxon>Magnoliopsida</taxon>
        <taxon>eudicotyledons</taxon>
        <taxon>Gunneridae</taxon>
        <taxon>Pentapetalae</taxon>
        <taxon>rosids</taxon>
        <taxon>fabids</taxon>
        <taxon>Malpighiales</taxon>
        <taxon>Salicaceae</taxon>
        <taxon>Saliceae</taxon>
        <taxon>Salix</taxon>
    </lineage>
</organism>
<dbReference type="AlphaFoldDB" id="A0A835JFF7"/>
<proteinExistence type="predicted"/>
<name>A0A835JFF7_9ROSI</name>
<comment type="caution">
    <text evidence="1">The sequence shown here is derived from an EMBL/GenBank/DDBJ whole genome shotgun (WGS) entry which is preliminary data.</text>
</comment>